<proteinExistence type="predicted"/>
<organism evidence="1 2">
    <name type="scientific">Ensete ventricosum</name>
    <name type="common">Abyssinian banana</name>
    <name type="synonym">Musa ensete</name>
    <dbReference type="NCBI Taxonomy" id="4639"/>
    <lineage>
        <taxon>Eukaryota</taxon>
        <taxon>Viridiplantae</taxon>
        <taxon>Streptophyta</taxon>
        <taxon>Embryophyta</taxon>
        <taxon>Tracheophyta</taxon>
        <taxon>Spermatophyta</taxon>
        <taxon>Magnoliopsida</taxon>
        <taxon>Liliopsida</taxon>
        <taxon>Zingiberales</taxon>
        <taxon>Musaceae</taxon>
        <taxon>Ensete</taxon>
    </lineage>
</organism>
<gene>
    <name evidence="1" type="ORF">B296_00032962</name>
</gene>
<dbReference type="EMBL" id="AMZH03033190">
    <property type="protein sequence ID" value="RRT32217.1"/>
    <property type="molecule type" value="Genomic_DNA"/>
</dbReference>
<dbReference type="Proteomes" id="UP000287651">
    <property type="component" value="Unassembled WGS sequence"/>
</dbReference>
<name>A0A426WY55_ENSVE</name>
<reference evidence="1 2" key="1">
    <citation type="journal article" date="2014" name="Agronomy (Basel)">
        <title>A Draft Genome Sequence for Ensete ventricosum, the Drought-Tolerant Tree Against Hunger.</title>
        <authorList>
            <person name="Harrison J."/>
            <person name="Moore K.A."/>
            <person name="Paszkiewicz K."/>
            <person name="Jones T."/>
            <person name="Grant M."/>
            <person name="Ambacheew D."/>
            <person name="Muzemil S."/>
            <person name="Studholme D.J."/>
        </authorList>
    </citation>
    <scope>NUCLEOTIDE SEQUENCE [LARGE SCALE GENOMIC DNA]</scope>
</reference>
<protein>
    <submittedName>
        <fullName evidence="1">Uncharacterized protein</fullName>
    </submittedName>
</protein>
<evidence type="ECO:0000313" key="2">
    <source>
        <dbReference type="Proteomes" id="UP000287651"/>
    </source>
</evidence>
<comment type="caution">
    <text evidence="1">The sequence shown here is derived from an EMBL/GenBank/DDBJ whole genome shotgun (WGS) entry which is preliminary data.</text>
</comment>
<accession>A0A426WY55</accession>
<evidence type="ECO:0000313" key="1">
    <source>
        <dbReference type="EMBL" id="RRT32217.1"/>
    </source>
</evidence>
<sequence length="292" mass="31377">MPLRKRQAPPLRELAVGRRCPFGLTAGTSHPFSRGLGLNRSPPTGGQVVANRPCWRPGRGWPPILRVAGDRISLYSRSRWRRLRRSSVLLSSASLLLPRNVAAALIFQPPPLFPTAAVPAPFSHLAPSRPASSFVGSIAIVVPALSSRPCTGRVSLDTPILLLPPPSTSLSSSSNNVAFRYPAIPPPPQQLSLPTYYRHHSNVLPSSFPPMPSSSLPLLLALTAPQPRRQRHHHPSPATIANRYYPAVAISLQPCHATPSTIRSGATALGSPSNLLHHPSPIIVASRCQVPC</sequence>
<dbReference type="AlphaFoldDB" id="A0A426WY55"/>